<dbReference type="Gene3D" id="3.40.50.880">
    <property type="match status" value="1"/>
</dbReference>
<proteinExistence type="inferred from homology"/>
<dbReference type="GO" id="GO:0004359">
    <property type="term" value="F:glutaminase activity"/>
    <property type="evidence" value="ECO:0007669"/>
    <property type="project" value="UniProtKB-UniRule"/>
</dbReference>
<evidence type="ECO:0000256" key="7">
    <source>
        <dbReference type="HAMAP-Rule" id="MF_01615"/>
    </source>
</evidence>
<feature type="active site" description="Nucleophile" evidence="7 8">
    <location>
        <position position="80"/>
    </location>
</feature>
<evidence type="ECO:0000256" key="2">
    <source>
        <dbReference type="ARBA" id="ARBA00022801"/>
    </source>
</evidence>
<dbReference type="SUPFAM" id="SSF52317">
    <property type="entry name" value="Class I glutamine amidotransferase-like"/>
    <property type="match status" value="1"/>
</dbReference>
<dbReference type="EC" id="3.5.1.2" evidence="7"/>
<keyword evidence="11" id="KW-1185">Reference proteome</keyword>
<dbReference type="InterPro" id="IPR029062">
    <property type="entry name" value="Class_I_gatase-like"/>
</dbReference>
<evidence type="ECO:0000256" key="6">
    <source>
        <dbReference type="ARBA" id="ARBA00049534"/>
    </source>
</evidence>
<accession>E8R8Q2</accession>
<gene>
    <name evidence="7" type="primary">pdxT</name>
    <name evidence="10" type="ordered locus">Desmu_0569</name>
</gene>
<dbReference type="HAMAP" id="MF_01615">
    <property type="entry name" value="PdxT"/>
    <property type="match status" value="1"/>
</dbReference>
<feature type="active site" description="Charge relay system" evidence="7 8">
    <location>
        <position position="182"/>
    </location>
</feature>
<dbReference type="AlphaFoldDB" id="E8R8Q2"/>
<dbReference type="MEROPS" id="C26.A32"/>
<organism evidence="10 11">
    <name type="scientific">Desulfurococcus mucosus (strain ATCC 35584 / DSM 2162 / JCM 9187 / O7/1)</name>
    <dbReference type="NCBI Taxonomy" id="765177"/>
    <lineage>
        <taxon>Archaea</taxon>
        <taxon>Thermoproteota</taxon>
        <taxon>Thermoprotei</taxon>
        <taxon>Desulfurococcales</taxon>
        <taxon>Desulfurococcaceae</taxon>
        <taxon>Desulfurococcus</taxon>
    </lineage>
</organism>
<evidence type="ECO:0000313" key="10">
    <source>
        <dbReference type="EMBL" id="ADV64878.1"/>
    </source>
</evidence>
<sequence>MVKVGVLALQGDYLEHYQLLRSLSGVEAVPVKHPRELEGVDALVIPGGESTTIGLLVRKKGLEEPLKQFAGEGKPILATCAGAILLAREVVDRTVGETGQYTLGLMDIAVVRNAYGRQRDSFIASVTLKDIGEVKAAFIRAPIIARAYGSAEIIGFLDDPTLGRHGVAARQGNMYAVTFHPEITGDIKLYKHIIQQAGR</sequence>
<evidence type="ECO:0000256" key="3">
    <source>
        <dbReference type="ARBA" id="ARBA00022898"/>
    </source>
</evidence>
<reference evidence="11" key="1">
    <citation type="submission" date="2010-11" db="EMBL/GenBank/DDBJ databases">
        <title>The complete genome of Desulfurococcus mucosus DSM 2162.</title>
        <authorList>
            <consortium name="US DOE Joint Genome Institute (JGI-PGF)"/>
            <person name="Lucas S."/>
            <person name="Copeland A."/>
            <person name="Lapidus A."/>
            <person name="Bruce D."/>
            <person name="Goodwin L."/>
            <person name="Pitluck S."/>
            <person name="Kyrpides N."/>
            <person name="Mavromatis K."/>
            <person name="Pagani I."/>
            <person name="Ivanova N."/>
            <person name="Ovchinnikova G."/>
            <person name="Chertkov O."/>
            <person name="Held B."/>
            <person name="Brettin T."/>
            <person name="Detter J.C."/>
            <person name="Tapia R."/>
            <person name="Han C."/>
            <person name="Land M."/>
            <person name="Hauser L."/>
            <person name="Markowitz V."/>
            <person name="Cheng J.-F."/>
            <person name="Hugenholtz P."/>
            <person name="Woyke T."/>
            <person name="Wu D."/>
            <person name="Wirth R."/>
            <person name="Bilek Y."/>
            <person name="Hader T."/>
            <person name="Klenk H.-P."/>
            <person name="Eisen J.A."/>
        </authorList>
    </citation>
    <scope>NUCLEOTIDE SEQUENCE [LARGE SCALE GENOMIC DNA]</scope>
    <source>
        <strain evidence="11">ATCC 35584 / DSM 2162 / JCM 9187 / O7/1</strain>
    </source>
</reference>
<comment type="similarity">
    <text evidence="1 7">Belongs to the glutaminase PdxT/SNO family.</text>
</comment>
<dbReference type="InterPro" id="IPR002161">
    <property type="entry name" value="PdxT/SNO"/>
</dbReference>
<keyword evidence="4 7" id="KW-0315">Glutamine amidotransferase</keyword>
<evidence type="ECO:0000256" key="5">
    <source>
        <dbReference type="ARBA" id="ARBA00023239"/>
    </source>
</evidence>
<dbReference type="EMBL" id="CP002363">
    <property type="protein sequence ID" value="ADV64878.1"/>
    <property type="molecule type" value="Genomic_DNA"/>
</dbReference>
<dbReference type="CDD" id="cd01749">
    <property type="entry name" value="GATase1_PB"/>
    <property type="match status" value="1"/>
</dbReference>
<dbReference type="eggNOG" id="arCOG00034">
    <property type="taxonomic scope" value="Archaea"/>
</dbReference>
<dbReference type="HOGENOM" id="CLU_069674_2_0_2"/>
<dbReference type="PROSITE" id="PS51130">
    <property type="entry name" value="PDXT_SNO_2"/>
    <property type="match status" value="1"/>
</dbReference>
<evidence type="ECO:0000313" key="11">
    <source>
        <dbReference type="Proteomes" id="UP000001068"/>
    </source>
</evidence>
<dbReference type="FunFam" id="3.40.50.880:FF:000010">
    <property type="entry name" value="uncharacterized protein LOC100176842 isoform X2"/>
    <property type="match status" value="1"/>
</dbReference>
<feature type="active site" description="Charge relay system" evidence="7 8">
    <location>
        <position position="180"/>
    </location>
</feature>
<feature type="binding site" evidence="7 9">
    <location>
        <position position="112"/>
    </location>
    <ligand>
        <name>L-glutamine</name>
        <dbReference type="ChEBI" id="CHEBI:58359"/>
    </ligand>
</feature>
<comment type="catalytic activity">
    <reaction evidence="7">
        <text>aldehydo-D-ribose 5-phosphate + D-glyceraldehyde 3-phosphate + L-glutamine = pyridoxal 5'-phosphate + L-glutamate + phosphate + 3 H2O + H(+)</text>
        <dbReference type="Rhea" id="RHEA:31507"/>
        <dbReference type="ChEBI" id="CHEBI:15377"/>
        <dbReference type="ChEBI" id="CHEBI:15378"/>
        <dbReference type="ChEBI" id="CHEBI:29985"/>
        <dbReference type="ChEBI" id="CHEBI:43474"/>
        <dbReference type="ChEBI" id="CHEBI:58273"/>
        <dbReference type="ChEBI" id="CHEBI:58359"/>
        <dbReference type="ChEBI" id="CHEBI:59776"/>
        <dbReference type="ChEBI" id="CHEBI:597326"/>
        <dbReference type="EC" id="4.3.3.6"/>
    </reaction>
</comment>
<dbReference type="PIRSF" id="PIRSF005639">
    <property type="entry name" value="Glut_amidoT_SNO"/>
    <property type="match status" value="1"/>
</dbReference>
<dbReference type="GO" id="GO:0036381">
    <property type="term" value="F:pyridoxal 5'-phosphate synthase (glutamine hydrolysing) activity"/>
    <property type="evidence" value="ECO:0007669"/>
    <property type="project" value="UniProtKB-UniRule"/>
</dbReference>
<comment type="pathway">
    <text evidence="7">Cofactor biosynthesis; pyridoxal 5'-phosphate biosynthesis.</text>
</comment>
<dbReference type="GO" id="GO:0008614">
    <property type="term" value="P:pyridoxine metabolic process"/>
    <property type="evidence" value="ECO:0007669"/>
    <property type="project" value="TreeGrafter"/>
</dbReference>
<comment type="function">
    <text evidence="7">Catalyzes the hydrolysis of glutamine to glutamate and ammonia as part of the biosynthesis of pyridoxal 5'-phosphate. The resulting ammonia molecule is channeled to the active site of PdxS.</text>
</comment>
<dbReference type="GO" id="GO:0005829">
    <property type="term" value="C:cytosol"/>
    <property type="evidence" value="ECO:0007669"/>
    <property type="project" value="TreeGrafter"/>
</dbReference>
<dbReference type="RefSeq" id="WP_013562100.1">
    <property type="nucleotide sequence ID" value="NC_014961.1"/>
</dbReference>
<dbReference type="KEGG" id="dmu:Desmu_0569"/>
<dbReference type="OrthoDB" id="26717at2157"/>
<dbReference type="InterPro" id="IPR021196">
    <property type="entry name" value="PdxT/SNO_CS"/>
</dbReference>
<dbReference type="EC" id="4.3.3.6" evidence="7"/>
<comment type="subunit">
    <text evidence="7">In the presence of PdxS, forms a dodecamer of heterodimers. Only shows activity in the heterodimer.</text>
</comment>
<feature type="binding site" evidence="7 9">
    <location>
        <begin position="139"/>
        <end position="140"/>
    </location>
    <ligand>
        <name>L-glutamine</name>
        <dbReference type="ChEBI" id="CHEBI:58359"/>
    </ligand>
</feature>
<dbReference type="PANTHER" id="PTHR31559">
    <property type="entry name" value="PYRIDOXAL 5'-PHOSPHATE SYNTHASE SUBUNIT SNO"/>
    <property type="match status" value="1"/>
</dbReference>
<evidence type="ECO:0000256" key="8">
    <source>
        <dbReference type="PIRSR" id="PIRSR005639-1"/>
    </source>
</evidence>
<keyword evidence="2 7" id="KW-0378">Hydrolase</keyword>
<dbReference type="GeneID" id="10153262"/>
<dbReference type="PROSITE" id="PS01236">
    <property type="entry name" value="PDXT_SNO_1"/>
    <property type="match status" value="1"/>
</dbReference>
<evidence type="ECO:0000256" key="1">
    <source>
        <dbReference type="ARBA" id="ARBA00008345"/>
    </source>
</evidence>
<dbReference type="Pfam" id="PF01174">
    <property type="entry name" value="SNO"/>
    <property type="match status" value="1"/>
</dbReference>
<dbReference type="STRING" id="765177.Desmu_0569"/>
<dbReference type="PROSITE" id="PS51273">
    <property type="entry name" value="GATASE_TYPE_1"/>
    <property type="match status" value="1"/>
</dbReference>
<dbReference type="UniPathway" id="UPA00245"/>
<comment type="catalytic activity">
    <reaction evidence="6 7">
        <text>L-glutamine + H2O = L-glutamate + NH4(+)</text>
        <dbReference type="Rhea" id="RHEA:15889"/>
        <dbReference type="ChEBI" id="CHEBI:15377"/>
        <dbReference type="ChEBI" id="CHEBI:28938"/>
        <dbReference type="ChEBI" id="CHEBI:29985"/>
        <dbReference type="ChEBI" id="CHEBI:58359"/>
        <dbReference type="EC" id="3.5.1.2"/>
    </reaction>
</comment>
<dbReference type="GO" id="GO:0006543">
    <property type="term" value="P:L-glutamine catabolic process"/>
    <property type="evidence" value="ECO:0007669"/>
    <property type="project" value="UniProtKB-UniRule"/>
</dbReference>
<keyword evidence="3 7" id="KW-0663">Pyridoxal phosphate</keyword>
<name>E8R8Q2_DESM0</name>
<keyword evidence="5 7" id="KW-0456">Lyase</keyword>
<reference evidence="10 11" key="2">
    <citation type="journal article" date="2011" name="Stand. Genomic Sci.">
        <title>Complete genome sequence of Desulfurococcus mucosus type strain (O7/1).</title>
        <authorList>
            <person name="Wirth R."/>
            <person name="Chertkov O."/>
            <person name="Held B."/>
            <person name="Lapidus A."/>
            <person name="Nolan M."/>
            <person name="Lucas S."/>
            <person name="Hammon N."/>
            <person name="Deshpande S."/>
            <person name="Cheng J.F."/>
            <person name="Tapia R."/>
            <person name="Han C."/>
            <person name="Goodwin L."/>
            <person name="Pitluck S."/>
            <person name="Liolios K."/>
            <person name="Ioanna P."/>
            <person name="Ivanova N."/>
            <person name="Mavromatis K."/>
            <person name="Mikhailova N."/>
            <person name="Pati A."/>
            <person name="Chen A."/>
            <person name="Palaniappan K."/>
            <person name="Land M."/>
            <person name="Hauser L."/>
            <person name="Chang Y.J."/>
            <person name="Jeffries C.D."/>
            <person name="Bilek Y."/>
            <person name="Hader T."/>
            <person name="Rohde M."/>
            <person name="Spring S."/>
            <person name="Sikorski J."/>
            <person name="Goker M."/>
            <person name="Woyke T."/>
            <person name="Bristow J."/>
            <person name="Eisen J.A."/>
            <person name="Markowitz V."/>
            <person name="Hugenholtz P."/>
            <person name="Kyrpides N.C."/>
            <person name="Klenk H.P."/>
        </authorList>
    </citation>
    <scope>NUCLEOTIDE SEQUENCE [LARGE SCALE GENOMIC DNA]</scope>
    <source>
        <strain evidence="11">ATCC 35584 / DSM 2162 / JCM 9187 / O7/1</strain>
    </source>
</reference>
<dbReference type="PROSITE" id="PS51274">
    <property type="entry name" value="GATASE_COBBQ"/>
    <property type="match status" value="1"/>
</dbReference>
<dbReference type="NCBIfam" id="TIGR03800">
    <property type="entry name" value="PLP_synth_Pdx2"/>
    <property type="match status" value="1"/>
</dbReference>
<protein>
    <recommendedName>
        <fullName evidence="7">Pyridoxal 5'-phosphate synthase subunit PdxT</fullName>
        <ecNumber evidence="7">4.3.3.6</ecNumber>
    </recommendedName>
    <alternativeName>
        <fullName evidence="7">Pdx2</fullName>
    </alternativeName>
    <alternativeName>
        <fullName evidence="7">Pyridoxal 5'-phosphate synthase glutaminase subunit</fullName>
        <ecNumber evidence="7">3.5.1.2</ecNumber>
    </alternativeName>
</protein>
<feature type="binding site" evidence="7 9">
    <location>
        <begin position="48"/>
        <end position="50"/>
    </location>
    <ligand>
        <name>L-glutamine</name>
        <dbReference type="ChEBI" id="CHEBI:58359"/>
    </ligand>
</feature>
<dbReference type="GO" id="GO:0042823">
    <property type="term" value="P:pyridoxal phosphate biosynthetic process"/>
    <property type="evidence" value="ECO:0007669"/>
    <property type="project" value="UniProtKB-UniRule"/>
</dbReference>
<dbReference type="Proteomes" id="UP000001068">
    <property type="component" value="Chromosome"/>
</dbReference>
<evidence type="ECO:0000256" key="9">
    <source>
        <dbReference type="PIRSR" id="PIRSR005639-2"/>
    </source>
</evidence>
<evidence type="ECO:0000256" key="4">
    <source>
        <dbReference type="ARBA" id="ARBA00022962"/>
    </source>
</evidence>
<dbReference type="GO" id="GO:1903600">
    <property type="term" value="C:glutaminase complex"/>
    <property type="evidence" value="ECO:0007669"/>
    <property type="project" value="TreeGrafter"/>
</dbReference>
<dbReference type="PANTHER" id="PTHR31559:SF0">
    <property type="entry name" value="PYRIDOXAL 5'-PHOSPHATE SYNTHASE SUBUNIT SNO1-RELATED"/>
    <property type="match status" value="1"/>
</dbReference>